<dbReference type="SUPFAM" id="SSF52540">
    <property type="entry name" value="P-loop containing nucleoside triphosphate hydrolases"/>
    <property type="match status" value="1"/>
</dbReference>
<feature type="compositionally biased region" description="Low complexity" evidence="5">
    <location>
        <begin position="485"/>
        <end position="496"/>
    </location>
</feature>
<keyword evidence="8" id="KW-1185">Reference proteome</keyword>
<organism evidence="7 8">
    <name type="scientific">Dendroctonus ponderosae</name>
    <name type="common">Mountain pine beetle</name>
    <dbReference type="NCBI Taxonomy" id="77166"/>
    <lineage>
        <taxon>Eukaryota</taxon>
        <taxon>Metazoa</taxon>
        <taxon>Ecdysozoa</taxon>
        <taxon>Arthropoda</taxon>
        <taxon>Hexapoda</taxon>
        <taxon>Insecta</taxon>
        <taxon>Pterygota</taxon>
        <taxon>Neoptera</taxon>
        <taxon>Endopterygota</taxon>
        <taxon>Coleoptera</taxon>
        <taxon>Polyphaga</taxon>
        <taxon>Cucujiformia</taxon>
        <taxon>Curculionidae</taxon>
        <taxon>Scolytinae</taxon>
        <taxon>Dendroctonus</taxon>
    </lineage>
</organism>
<keyword evidence="4" id="KW-0175">Coiled coil</keyword>
<dbReference type="PANTHER" id="PTHR47117">
    <property type="entry name" value="STAR-RELATED LIPID TRANSFER PROTEIN 9"/>
    <property type="match status" value="1"/>
</dbReference>
<feature type="compositionally biased region" description="Polar residues" evidence="5">
    <location>
        <begin position="1020"/>
        <end position="1032"/>
    </location>
</feature>
<dbReference type="GO" id="GO:0005524">
    <property type="term" value="F:ATP binding"/>
    <property type="evidence" value="ECO:0007669"/>
    <property type="project" value="UniProtKB-UniRule"/>
</dbReference>
<reference evidence="7" key="2">
    <citation type="submission" date="2024-08" db="UniProtKB">
        <authorList>
            <consortium name="EnsemblMetazoa"/>
        </authorList>
    </citation>
    <scope>IDENTIFICATION</scope>
</reference>
<dbReference type="SMART" id="SM00129">
    <property type="entry name" value="KISc"/>
    <property type="match status" value="1"/>
</dbReference>
<dbReference type="GO" id="GO:0007018">
    <property type="term" value="P:microtubule-based movement"/>
    <property type="evidence" value="ECO:0007669"/>
    <property type="project" value="InterPro"/>
</dbReference>
<protein>
    <recommendedName>
        <fullName evidence="6">Kinesin motor domain-containing protein</fullName>
    </recommendedName>
</protein>
<proteinExistence type="inferred from homology"/>
<evidence type="ECO:0000256" key="3">
    <source>
        <dbReference type="PROSITE-ProRule" id="PRU00283"/>
    </source>
</evidence>
<evidence type="ECO:0000256" key="5">
    <source>
        <dbReference type="SAM" id="MobiDB-lite"/>
    </source>
</evidence>
<dbReference type="PRINTS" id="PR00380">
    <property type="entry name" value="KINESINHEAVY"/>
</dbReference>
<keyword evidence="3" id="KW-0505">Motor protein</keyword>
<dbReference type="Pfam" id="PF00225">
    <property type="entry name" value="Kinesin"/>
    <property type="match status" value="1"/>
</dbReference>
<dbReference type="GO" id="GO:0008017">
    <property type="term" value="F:microtubule binding"/>
    <property type="evidence" value="ECO:0007669"/>
    <property type="project" value="InterPro"/>
</dbReference>
<dbReference type="Proteomes" id="UP000019118">
    <property type="component" value="Unassembled WGS sequence"/>
</dbReference>
<dbReference type="PANTHER" id="PTHR47117:SF1">
    <property type="entry name" value="STAR-RELATED LIPID TRANSFER PROTEIN 9"/>
    <property type="match status" value="1"/>
</dbReference>
<comment type="similarity">
    <text evidence="3">Belongs to the TRAFAC class myosin-kinesin ATPase superfamily. Kinesin family.</text>
</comment>
<feature type="region of interest" description="Disordered" evidence="5">
    <location>
        <begin position="1010"/>
        <end position="1032"/>
    </location>
</feature>
<dbReference type="PROSITE" id="PS50067">
    <property type="entry name" value="KINESIN_MOTOR_2"/>
    <property type="match status" value="1"/>
</dbReference>
<feature type="compositionally biased region" description="Low complexity" evidence="5">
    <location>
        <begin position="507"/>
        <end position="527"/>
    </location>
</feature>
<evidence type="ECO:0000256" key="1">
    <source>
        <dbReference type="ARBA" id="ARBA00022741"/>
    </source>
</evidence>
<evidence type="ECO:0000313" key="7">
    <source>
        <dbReference type="EnsemblMetazoa" id="XP_019771028.1"/>
    </source>
</evidence>
<dbReference type="EnsemblMetazoa" id="XM_019915469.1">
    <property type="protein sequence ID" value="XP_019771028.1"/>
    <property type="gene ID" value="LOC109545001"/>
</dbReference>
<keyword evidence="1 3" id="KW-0547">Nucleotide-binding</keyword>
<evidence type="ECO:0000259" key="6">
    <source>
        <dbReference type="PROSITE" id="PS50067"/>
    </source>
</evidence>
<dbReference type="Gene3D" id="3.40.850.10">
    <property type="entry name" value="Kinesin motor domain"/>
    <property type="match status" value="1"/>
</dbReference>
<accession>A0AAR5QCS3</accession>
<reference evidence="8" key="1">
    <citation type="journal article" date="2013" name="Genome Biol.">
        <title>Draft genome of the mountain pine beetle, Dendroctonus ponderosae Hopkins, a major forest pest.</title>
        <authorList>
            <person name="Keeling C.I."/>
            <person name="Yuen M.M."/>
            <person name="Liao N.Y."/>
            <person name="Docking T.R."/>
            <person name="Chan S.K."/>
            <person name="Taylor G.A."/>
            <person name="Palmquist D.L."/>
            <person name="Jackman S.D."/>
            <person name="Nguyen A."/>
            <person name="Li M."/>
            <person name="Henderson H."/>
            <person name="Janes J.K."/>
            <person name="Zhao Y."/>
            <person name="Pandoh P."/>
            <person name="Moore R."/>
            <person name="Sperling F.A."/>
            <person name="Huber D.P."/>
            <person name="Birol I."/>
            <person name="Jones S.J."/>
            <person name="Bohlmann J."/>
        </authorList>
    </citation>
    <scope>NUCLEOTIDE SEQUENCE</scope>
</reference>
<dbReference type="KEGG" id="dpa:109545001"/>
<feature type="region of interest" description="Disordered" evidence="5">
    <location>
        <begin position="478"/>
        <end position="554"/>
    </location>
</feature>
<feature type="binding site" evidence="3">
    <location>
        <begin position="95"/>
        <end position="102"/>
    </location>
    <ligand>
        <name>ATP</name>
        <dbReference type="ChEBI" id="CHEBI:30616"/>
    </ligand>
</feature>
<feature type="coiled-coil region" evidence="4">
    <location>
        <begin position="348"/>
        <end position="375"/>
    </location>
</feature>
<dbReference type="GeneID" id="109545001"/>
<dbReference type="InterPro" id="IPR036961">
    <property type="entry name" value="Kinesin_motor_dom_sf"/>
</dbReference>
<sequence>MMRLKVIVRVRPMSQREKQNGNQQVVSVENGSSLAITNIKVPEQNAGDSRERVRRFAFDYCFAEDASQDQIFETVENIVGTSLKKRNHSCVLAYGQTSSGKTHTMMGAPQDPGLTPRLCRRIFKYFQEGALNDETATMKVSVSYLEIYNEKVADLLIESDKKGHGHQKSLKVREHPKNGPYVEGLSQHAVASDVALLERLEAGTSKRRVGSTNTNPRSSRSHAVFSISCDGIKLHLVDLAGNERASSRGYGPNRFREGANINKSLVALGNVISTLADHSKNSSNSRNKFVPYRDSILTWLLKDTLQGNSNTVMIATISPSSSYYSETVNTLRFGQRAKLIVYKPIIVEDSKEKTIRELRSEIARLRELLRLNNSTPSRILLETPMTTNSTENFIETDSERSNSDTFMSSLGDSFNVVSNSPGVVSEKENSLSLLGNHHEETPIKNNPETLLPVMNVRSSVESTRFKSLGRTYSMDRTCSVETDNSKSFSSLESLQSPKHSKTDTSRDSSSASSATRRFSSGSSGASSQPKQTVPSLKRQPVNRNSPMLKTITQRKVLVQPSKKEKGIVTEVSGAKKIESKIDTGRKNVAKPRAQIVAAVTSRLYNKVHKKDIGTSTENLSVVSNESPKELSICSNARNRLRELTHRALKAHKSKNEETQTELFPILRVKEVATDCTDLVDESSAASTLEKLETKDVEVECTLLNQFMEGTLRDILVLTRSCGIQTNAEEKCSNISFTKYLTETQKNPIFTEAVNINISHNYINRTDSVSDDSLDNHHANVSFPTPDLISNHNSLEQQPIENSGESIEAKVRYAESGQLQNCFENVNYIPSSKVCASKADVLTVPYYHNNFKSVKVLTAQAPECILKDICKEYCQYLPEFSPVMAKAHKKDHHSDKCNRKKLSYYKPIIHMYQDCRSEFSSSESSEENFELNIPDSLEYQHKKVQFARNASNKKNDRVLKAMKNFLEEAKLLMANINTVAQENKCQQPHLEDFDIQVTVDDVSGFENIRKRARRKKHQRESNATQTEALPSMESSFSQTSVEFPQYALPVNKFESLLEDSCKRLEHKMSKPSRSRHISLTSEDYDDEILFQKAKYNPWDLSHVEIEDSSLESNPVTFSDYGSLPRRTHKRQRTPTCSPSAFLKQLTSMRRQIIETSREELLQGSSK</sequence>
<feature type="domain" description="Kinesin motor" evidence="6">
    <location>
        <begin position="3"/>
        <end position="340"/>
    </location>
</feature>
<feature type="compositionally biased region" description="Polar residues" evidence="5">
    <location>
        <begin position="541"/>
        <end position="553"/>
    </location>
</feature>
<evidence type="ECO:0000313" key="8">
    <source>
        <dbReference type="Proteomes" id="UP000019118"/>
    </source>
</evidence>
<dbReference type="InterPro" id="IPR001752">
    <property type="entry name" value="Kinesin_motor_dom"/>
</dbReference>
<name>A0AAR5QCS3_DENPD</name>
<dbReference type="AlphaFoldDB" id="A0AAR5QCS3"/>
<evidence type="ECO:0000256" key="2">
    <source>
        <dbReference type="ARBA" id="ARBA00022840"/>
    </source>
</evidence>
<evidence type="ECO:0000256" key="4">
    <source>
        <dbReference type="SAM" id="Coils"/>
    </source>
</evidence>
<dbReference type="GO" id="GO:0003777">
    <property type="term" value="F:microtubule motor activity"/>
    <property type="evidence" value="ECO:0007669"/>
    <property type="project" value="InterPro"/>
</dbReference>
<keyword evidence="2 3" id="KW-0067">ATP-binding</keyword>
<dbReference type="InterPro" id="IPR027417">
    <property type="entry name" value="P-loop_NTPase"/>
</dbReference>